<dbReference type="InterPro" id="IPR005064">
    <property type="entry name" value="BUG"/>
</dbReference>
<dbReference type="Pfam" id="PF03401">
    <property type="entry name" value="TctC"/>
    <property type="match status" value="1"/>
</dbReference>
<evidence type="ECO:0000313" key="3">
    <source>
        <dbReference type="EMBL" id="TQL74012.1"/>
    </source>
</evidence>
<organism evidence="3 4">
    <name type="scientific">Enteractinococcus coprophilus</name>
    <dbReference type="NCBI Taxonomy" id="1027633"/>
    <lineage>
        <taxon>Bacteria</taxon>
        <taxon>Bacillati</taxon>
        <taxon>Actinomycetota</taxon>
        <taxon>Actinomycetes</taxon>
        <taxon>Micrococcales</taxon>
        <taxon>Micrococcaceae</taxon>
    </lineage>
</organism>
<dbReference type="PROSITE" id="PS51257">
    <property type="entry name" value="PROKAR_LIPOPROTEIN"/>
    <property type="match status" value="1"/>
</dbReference>
<dbReference type="EMBL" id="VFOU01000001">
    <property type="protein sequence ID" value="TQL74012.1"/>
    <property type="molecule type" value="Genomic_DNA"/>
</dbReference>
<evidence type="ECO:0000256" key="1">
    <source>
        <dbReference type="ARBA" id="ARBA00006987"/>
    </source>
</evidence>
<evidence type="ECO:0000313" key="4">
    <source>
        <dbReference type="Proteomes" id="UP000319746"/>
    </source>
</evidence>
<dbReference type="PANTHER" id="PTHR42928:SF5">
    <property type="entry name" value="BLR1237 PROTEIN"/>
    <property type="match status" value="1"/>
</dbReference>
<dbReference type="SUPFAM" id="SSF53850">
    <property type="entry name" value="Periplasmic binding protein-like II"/>
    <property type="match status" value="1"/>
</dbReference>
<comment type="similarity">
    <text evidence="1">Belongs to the UPF0065 (bug) family.</text>
</comment>
<evidence type="ECO:0000256" key="2">
    <source>
        <dbReference type="SAM" id="SignalP"/>
    </source>
</evidence>
<protein>
    <submittedName>
        <fullName evidence="3">Tripartite-type tricarboxylate transporter receptor subunit TctC</fullName>
    </submittedName>
</protein>
<comment type="caution">
    <text evidence="3">The sequence shown here is derived from an EMBL/GenBank/DDBJ whole genome shotgun (WGS) entry which is preliminary data.</text>
</comment>
<feature type="chain" id="PRO_5038435471" evidence="2">
    <location>
        <begin position="22"/>
        <end position="335"/>
    </location>
</feature>
<dbReference type="Gene3D" id="3.40.190.150">
    <property type="entry name" value="Bordetella uptake gene, domain 1"/>
    <property type="match status" value="1"/>
</dbReference>
<dbReference type="PANTHER" id="PTHR42928">
    <property type="entry name" value="TRICARBOXYLATE-BINDING PROTEIN"/>
    <property type="match status" value="1"/>
</dbReference>
<proteinExistence type="inferred from homology"/>
<dbReference type="Gene3D" id="3.40.190.10">
    <property type="entry name" value="Periplasmic binding protein-like II"/>
    <property type="match status" value="1"/>
</dbReference>
<name>A0A543AN56_9MICC</name>
<dbReference type="Proteomes" id="UP000319746">
    <property type="component" value="Unassembled WGS sequence"/>
</dbReference>
<keyword evidence="4" id="KW-1185">Reference proteome</keyword>
<dbReference type="CDD" id="cd07012">
    <property type="entry name" value="PBP2_Bug_TTT"/>
    <property type="match status" value="1"/>
</dbReference>
<dbReference type="PIRSF" id="PIRSF017082">
    <property type="entry name" value="YflP"/>
    <property type="match status" value="1"/>
</dbReference>
<feature type="signal peptide" evidence="2">
    <location>
        <begin position="1"/>
        <end position="21"/>
    </location>
</feature>
<dbReference type="AlphaFoldDB" id="A0A543AN56"/>
<sequence length="335" mass="35629">MNFRRTIFAGATAAVLALTMAACGPQGSNGDASAEDYPQGNIEMIVGFAAGGHNDSVARKFAEGLGEELGSRVLVVNREGGGGSIGTTEAANAAADGYTLLFAPTGAFTSTMLQQDVSYEIEDFRSIAPVAENTFVIAVPEDSPIQEFEDLADATDRLTFSAFGEGHNTHLIGESIVDKYDLDAEVVAFPGSPPALQAIVNGDVDFGVQDVTSALPRIASGEVRPLAVTTEYVPEKLEEIAPDLPSIADYDLENALFAGSQALAIQSEASDELVNKLREASENVTSSEEFISFLAESGSVVPDHDQGEAWFTDYMPRELQRFRDLYEDLGIPTVD</sequence>
<dbReference type="InterPro" id="IPR042100">
    <property type="entry name" value="Bug_dom1"/>
</dbReference>
<keyword evidence="2" id="KW-0732">Signal</keyword>
<accession>A0A543AN56</accession>
<gene>
    <name evidence="3" type="ORF">FB556_0461</name>
</gene>
<reference evidence="3 4" key="1">
    <citation type="submission" date="2019-06" db="EMBL/GenBank/DDBJ databases">
        <title>Sequencing the genomes of 1000 actinobacteria strains.</title>
        <authorList>
            <person name="Klenk H.-P."/>
        </authorList>
    </citation>
    <scope>NUCLEOTIDE SEQUENCE [LARGE SCALE GENOMIC DNA]</scope>
    <source>
        <strain evidence="3 4">DSM 24083</strain>
    </source>
</reference>
<keyword evidence="3" id="KW-0675">Receptor</keyword>